<evidence type="ECO:0000313" key="4">
    <source>
        <dbReference type="Proteomes" id="UP000281192"/>
    </source>
</evidence>
<dbReference type="OrthoDB" id="7270972at2"/>
<accession>A0A2N5CXP0</accession>
<evidence type="ECO:0000313" key="1">
    <source>
        <dbReference type="EMBL" id="AYV47270.1"/>
    </source>
</evidence>
<dbReference type="SUPFAM" id="SSF82771">
    <property type="entry name" value="GIY-YIG endonuclease"/>
    <property type="match status" value="1"/>
</dbReference>
<reference evidence="2 3" key="1">
    <citation type="submission" date="2017-12" db="EMBL/GenBank/DDBJ databases">
        <title>The genome sequence of Caulobacter flavus CGMCC1 15093.</title>
        <authorList>
            <person name="Gao J."/>
            <person name="Mao X."/>
            <person name="Sun J."/>
        </authorList>
    </citation>
    <scope>NUCLEOTIDE SEQUENCE [LARGE SCALE GENOMIC DNA]</scope>
    <source>
        <strain evidence="2 3">CGMCC1 15093</strain>
    </source>
</reference>
<dbReference type="KEGG" id="cfh:C1707_13920"/>
<dbReference type="EMBL" id="PJRQ01000009">
    <property type="protein sequence ID" value="PLR18569.1"/>
    <property type="molecule type" value="Genomic_DNA"/>
</dbReference>
<protein>
    <recommendedName>
        <fullName evidence="5">GIY-YIG domain-containing protein</fullName>
    </recommendedName>
</protein>
<evidence type="ECO:0000313" key="2">
    <source>
        <dbReference type="EMBL" id="PLR18569.1"/>
    </source>
</evidence>
<keyword evidence="4" id="KW-1185">Reference proteome</keyword>
<dbReference type="AlphaFoldDB" id="A0A2N5CXP0"/>
<reference evidence="1 4" key="2">
    <citation type="submission" date="2018-01" db="EMBL/GenBank/DDBJ databases">
        <title>Complete genome sequence of Caulobacter flavus RHGG3.</title>
        <authorList>
            <person name="Yang E."/>
        </authorList>
    </citation>
    <scope>NUCLEOTIDE SEQUENCE [LARGE SCALE GENOMIC DNA]</scope>
    <source>
        <strain evidence="1 4">RHGG3</strain>
    </source>
</reference>
<proteinExistence type="predicted"/>
<organism evidence="2 3">
    <name type="scientific">Caulobacter flavus</name>
    <dbReference type="NCBI Taxonomy" id="1679497"/>
    <lineage>
        <taxon>Bacteria</taxon>
        <taxon>Pseudomonadati</taxon>
        <taxon>Pseudomonadota</taxon>
        <taxon>Alphaproteobacteria</taxon>
        <taxon>Caulobacterales</taxon>
        <taxon>Caulobacteraceae</taxon>
        <taxon>Caulobacter</taxon>
    </lineage>
</organism>
<evidence type="ECO:0000313" key="3">
    <source>
        <dbReference type="Proteomes" id="UP000234483"/>
    </source>
</evidence>
<evidence type="ECO:0008006" key="5">
    <source>
        <dbReference type="Google" id="ProtNLM"/>
    </source>
</evidence>
<gene>
    <name evidence="1" type="ORF">C1707_13920</name>
    <name evidence="2" type="ORF">CFHF_04985</name>
</gene>
<dbReference type="InterPro" id="IPR035901">
    <property type="entry name" value="GIY-YIG_endonuc_sf"/>
</dbReference>
<dbReference type="Proteomes" id="UP000234483">
    <property type="component" value="Unassembled WGS sequence"/>
</dbReference>
<dbReference type="EMBL" id="CP026100">
    <property type="protein sequence ID" value="AYV47270.1"/>
    <property type="molecule type" value="Genomic_DNA"/>
</dbReference>
<dbReference type="RefSeq" id="WP_101711924.1">
    <property type="nucleotide sequence ID" value="NZ_CP026100.1"/>
</dbReference>
<dbReference type="Gene3D" id="3.40.1440.10">
    <property type="entry name" value="GIY-YIG endonuclease"/>
    <property type="match status" value="1"/>
</dbReference>
<name>A0A2N5CXP0_9CAUL</name>
<sequence>MTPRKALLRAYKEEKPQPGVYAVRCARTGQAFVGGTENLATRQNGVWFSLKLGSHPNARLQGAWNTHGEAAFAFEVLETIDDAGLEPKGRALRLADRRKHWCETLNAVDLVR</sequence>
<dbReference type="Proteomes" id="UP000281192">
    <property type="component" value="Chromosome"/>
</dbReference>
<dbReference type="CDD" id="cd10451">
    <property type="entry name" value="GIY-YIG_LuxR_like"/>
    <property type="match status" value="1"/>
</dbReference>